<accession>A0A2Z3GZG3</accession>
<evidence type="ECO:0000256" key="1">
    <source>
        <dbReference type="ARBA" id="ARBA00001946"/>
    </source>
</evidence>
<dbReference type="CDD" id="cd18886">
    <property type="entry name" value="NUDIX_MutT_Nudt1"/>
    <property type="match status" value="1"/>
</dbReference>
<dbReference type="GO" id="GO:0008413">
    <property type="term" value="F:8-oxo-7,8-dihydroguanosine triphosphate pyrophosphatase activity"/>
    <property type="evidence" value="ECO:0007669"/>
    <property type="project" value="InterPro"/>
</dbReference>
<evidence type="ECO:0000256" key="5">
    <source>
        <dbReference type="ARBA" id="ARBA00022842"/>
    </source>
</evidence>
<dbReference type="Pfam" id="PF00293">
    <property type="entry name" value="NUDIX"/>
    <property type="match status" value="1"/>
</dbReference>
<evidence type="ECO:0000256" key="2">
    <source>
        <dbReference type="ARBA" id="ARBA00005582"/>
    </source>
</evidence>
<organism evidence="7 8">
    <name type="scientific">Gemmata obscuriglobus</name>
    <dbReference type="NCBI Taxonomy" id="114"/>
    <lineage>
        <taxon>Bacteria</taxon>
        <taxon>Pseudomonadati</taxon>
        <taxon>Planctomycetota</taxon>
        <taxon>Planctomycetia</taxon>
        <taxon>Gemmatales</taxon>
        <taxon>Gemmataceae</taxon>
        <taxon>Gemmata</taxon>
    </lineage>
</organism>
<dbReference type="GO" id="GO:0046872">
    <property type="term" value="F:metal ion binding"/>
    <property type="evidence" value="ECO:0007669"/>
    <property type="project" value="UniProtKB-KW"/>
</dbReference>
<dbReference type="Proteomes" id="UP000245802">
    <property type="component" value="Chromosome"/>
</dbReference>
<dbReference type="PROSITE" id="PS51462">
    <property type="entry name" value="NUDIX"/>
    <property type="match status" value="1"/>
</dbReference>
<dbReference type="AlphaFoldDB" id="A0A2Z3GZG3"/>
<comment type="similarity">
    <text evidence="2">Belongs to the Nudix hydrolase family.</text>
</comment>
<evidence type="ECO:0000256" key="4">
    <source>
        <dbReference type="ARBA" id="ARBA00022801"/>
    </source>
</evidence>
<comment type="cofactor">
    <cofactor evidence="1">
        <name>Mg(2+)</name>
        <dbReference type="ChEBI" id="CHEBI:18420"/>
    </cofactor>
</comment>
<keyword evidence="4" id="KW-0378">Hydrolase</keyword>
<name>A0A2Z3GZG3_9BACT</name>
<evidence type="ECO:0000259" key="6">
    <source>
        <dbReference type="PROSITE" id="PS51462"/>
    </source>
</evidence>
<dbReference type="SUPFAM" id="SSF55811">
    <property type="entry name" value="Nudix"/>
    <property type="match status" value="1"/>
</dbReference>
<gene>
    <name evidence="7" type="ORF">C1280_10730</name>
</gene>
<dbReference type="RefSeq" id="WP_010038653.1">
    <property type="nucleotide sequence ID" value="NZ_CP025958.1"/>
</dbReference>
<dbReference type="GO" id="GO:0005737">
    <property type="term" value="C:cytoplasm"/>
    <property type="evidence" value="ECO:0007669"/>
    <property type="project" value="TreeGrafter"/>
</dbReference>
<dbReference type="InterPro" id="IPR015797">
    <property type="entry name" value="NUDIX_hydrolase-like_dom_sf"/>
</dbReference>
<reference evidence="7 8" key="1">
    <citation type="submission" date="2018-01" db="EMBL/GenBank/DDBJ databases">
        <title>G. obscuriglobus.</title>
        <authorList>
            <person name="Franke J."/>
            <person name="Blomberg W."/>
            <person name="Selmecki A."/>
        </authorList>
    </citation>
    <scope>NUCLEOTIDE SEQUENCE [LARGE SCALE GENOMIC DNA]</scope>
    <source>
        <strain evidence="7 8">DSM 5831</strain>
    </source>
</reference>
<dbReference type="OrthoDB" id="9800186at2"/>
<dbReference type="KEGG" id="gog:C1280_10730"/>
<dbReference type="PRINTS" id="PR01402">
    <property type="entry name" value="MUTATORMUTX"/>
</dbReference>
<proteinExistence type="inferred from homology"/>
<evidence type="ECO:0000313" key="8">
    <source>
        <dbReference type="Proteomes" id="UP000245802"/>
    </source>
</evidence>
<dbReference type="PROSITE" id="PS00893">
    <property type="entry name" value="NUDIX_BOX"/>
    <property type="match status" value="1"/>
</dbReference>
<dbReference type="InterPro" id="IPR003562">
    <property type="entry name" value="Mutator_MutX_prot"/>
</dbReference>
<dbReference type="PANTHER" id="PTHR43758:SF2">
    <property type="entry name" value="OXIDIZED PURINE NUCLEOSIDE TRIPHOSPHATE HYDROLASE"/>
    <property type="match status" value="1"/>
</dbReference>
<dbReference type="InterPro" id="IPR020084">
    <property type="entry name" value="NUDIX_hydrolase_CS"/>
</dbReference>
<feature type="domain" description="Nudix hydrolase" evidence="6">
    <location>
        <begin position="4"/>
        <end position="137"/>
    </location>
</feature>
<keyword evidence="3" id="KW-0479">Metal-binding</keyword>
<dbReference type="Gene3D" id="3.90.79.10">
    <property type="entry name" value="Nucleoside Triphosphate Pyrophosphohydrolase"/>
    <property type="match status" value="1"/>
</dbReference>
<dbReference type="PANTHER" id="PTHR43758">
    <property type="entry name" value="7,8-DIHYDRO-8-OXOGUANINE TRIPHOSPHATASE"/>
    <property type="match status" value="1"/>
</dbReference>
<dbReference type="EMBL" id="CP025958">
    <property type="protein sequence ID" value="AWM37442.1"/>
    <property type="molecule type" value="Genomic_DNA"/>
</dbReference>
<dbReference type="InterPro" id="IPR000086">
    <property type="entry name" value="NUDIX_hydrolase_dom"/>
</dbReference>
<sequence length="166" mass="18343">MPYTPILATLGYVFSPDGTRVLMVHRNARPGDLHLGKYNGLGGKLEPGEDVVAGMRREIREEAGIECDAMQLAGTISWPGFGKGGEDWFGFIFRVNRFTGVPHSANVEGTLEWVDVERVPALPLWPGDKFFLPLVFDRSGPQFHGVMPYRDGHPLSWNCSTVTANV</sequence>
<evidence type="ECO:0000256" key="3">
    <source>
        <dbReference type="ARBA" id="ARBA00022723"/>
    </source>
</evidence>
<dbReference type="GO" id="GO:0006281">
    <property type="term" value="P:DNA repair"/>
    <property type="evidence" value="ECO:0007669"/>
    <property type="project" value="InterPro"/>
</dbReference>
<keyword evidence="8" id="KW-1185">Reference proteome</keyword>
<protein>
    <submittedName>
        <fullName evidence="7">7,8-dihydro-8-oxoguanine triphosphatase</fullName>
    </submittedName>
</protein>
<keyword evidence="5" id="KW-0460">Magnesium</keyword>
<evidence type="ECO:0000313" key="7">
    <source>
        <dbReference type="EMBL" id="AWM37442.1"/>
    </source>
</evidence>